<dbReference type="PANTHER" id="PTHR35007:SF2">
    <property type="entry name" value="PILUS ASSEMBLE PROTEIN"/>
    <property type="match status" value="1"/>
</dbReference>
<name>C0VZP7_9ACTO</name>
<keyword evidence="5 6" id="KW-0472">Membrane</keyword>
<dbReference type="AlphaFoldDB" id="C0VZP7"/>
<reference evidence="8 9" key="1">
    <citation type="submission" date="2009-01" db="EMBL/GenBank/DDBJ databases">
        <authorList>
            <person name="Qin X."/>
            <person name="Bachman B."/>
            <person name="Battles P."/>
            <person name="Bell A."/>
            <person name="Bess C."/>
            <person name="Bickham C."/>
            <person name="Chaboub L."/>
            <person name="Chen D."/>
            <person name="Coyle M."/>
            <person name="Deiros D.R."/>
            <person name="Dinh H."/>
            <person name="Forbes L."/>
            <person name="Fowler G."/>
            <person name="Francisco L."/>
            <person name="Fu Q."/>
            <person name="Gubbala S."/>
            <person name="Hale W."/>
            <person name="Han Y."/>
            <person name="Hemphill L."/>
            <person name="Highlander S.K."/>
            <person name="Hirani K."/>
            <person name="Hogues M."/>
            <person name="Jackson L."/>
            <person name="Jakkamsetti A."/>
            <person name="Javaid M."/>
            <person name="Jiang H."/>
            <person name="Korchina V."/>
            <person name="Kovar C."/>
            <person name="Lara F."/>
            <person name="Lee S."/>
            <person name="Mata R."/>
            <person name="Mathew T."/>
            <person name="Moen C."/>
            <person name="Morales K."/>
            <person name="Munidasa M."/>
            <person name="Nazareth L."/>
            <person name="Ngo R."/>
            <person name="Nguyen L."/>
            <person name="Okwuonu G."/>
            <person name="Ongeri F."/>
            <person name="Patil S."/>
            <person name="Petrosino J."/>
            <person name="Pham C."/>
            <person name="Pham P."/>
            <person name="Pu L.-L."/>
            <person name="Puazo M."/>
            <person name="Raj R."/>
            <person name="Reid J."/>
            <person name="Rouhana J."/>
            <person name="Saada N."/>
            <person name="Shang Y."/>
            <person name="Simmons D."/>
            <person name="Thornton R."/>
            <person name="Warren J."/>
            <person name="Weissenberger G."/>
            <person name="Zhang J."/>
            <person name="Zhang L."/>
            <person name="Zhou C."/>
            <person name="Zhu D."/>
            <person name="Muzny D."/>
            <person name="Worley K."/>
            <person name="Gibbs R."/>
        </authorList>
    </citation>
    <scope>NUCLEOTIDE SEQUENCE [LARGE SCALE GENOMIC DNA]</scope>
    <source>
        <strain evidence="8 9">DSM 15436</strain>
    </source>
</reference>
<dbReference type="Proteomes" id="UP000010301">
    <property type="component" value="Unassembled WGS sequence"/>
</dbReference>
<dbReference type="HOGENOM" id="CLU_064032_0_0_11"/>
<evidence type="ECO:0000256" key="6">
    <source>
        <dbReference type="SAM" id="Phobius"/>
    </source>
</evidence>
<feature type="transmembrane region" description="Helical" evidence="6">
    <location>
        <begin position="84"/>
        <end position="102"/>
    </location>
</feature>
<evidence type="ECO:0000256" key="2">
    <source>
        <dbReference type="ARBA" id="ARBA00022475"/>
    </source>
</evidence>
<dbReference type="RefSeq" id="WP_006546547.1">
    <property type="nucleotide sequence ID" value="NZ_DS999543.1"/>
</dbReference>
<dbReference type="GO" id="GO:0005886">
    <property type="term" value="C:plasma membrane"/>
    <property type="evidence" value="ECO:0007669"/>
    <property type="project" value="UniProtKB-SubCell"/>
</dbReference>
<evidence type="ECO:0000313" key="8">
    <source>
        <dbReference type="EMBL" id="EEH63756.1"/>
    </source>
</evidence>
<keyword evidence="4 6" id="KW-1133">Transmembrane helix</keyword>
<evidence type="ECO:0000256" key="5">
    <source>
        <dbReference type="ARBA" id="ARBA00023136"/>
    </source>
</evidence>
<dbReference type="Pfam" id="PF00482">
    <property type="entry name" value="T2SSF"/>
    <property type="match status" value="1"/>
</dbReference>
<proteinExistence type="predicted"/>
<dbReference type="PANTHER" id="PTHR35007">
    <property type="entry name" value="INTEGRAL MEMBRANE PROTEIN-RELATED"/>
    <property type="match status" value="1"/>
</dbReference>
<evidence type="ECO:0000259" key="7">
    <source>
        <dbReference type="Pfam" id="PF00482"/>
    </source>
</evidence>
<feature type="transmembrane region" description="Helical" evidence="6">
    <location>
        <begin position="60"/>
        <end position="78"/>
    </location>
</feature>
<evidence type="ECO:0000313" key="9">
    <source>
        <dbReference type="Proteomes" id="UP000010301"/>
    </source>
</evidence>
<dbReference type="EMBL" id="ACFG01000030">
    <property type="protein sequence ID" value="EEH63756.1"/>
    <property type="molecule type" value="Genomic_DNA"/>
</dbReference>
<keyword evidence="3 6" id="KW-0812">Transmembrane</keyword>
<evidence type="ECO:0000256" key="3">
    <source>
        <dbReference type="ARBA" id="ARBA00022692"/>
    </source>
</evidence>
<comment type="caution">
    <text evidence="8">The sequence shown here is derived from an EMBL/GenBank/DDBJ whole genome shotgun (WGS) entry which is preliminary data.</text>
</comment>
<dbReference type="STRING" id="525245.HMPREF0044_0775"/>
<dbReference type="eggNOG" id="COG2064">
    <property type="taxonomic scope" value="Bacteria"/>
</dbReference>
<keyword evidence="9" id="KW-1185">Reference proteome</keyword>
<evidence type="ECO:0000256" key="4">
    <source>
        <dbReference type="ARBA" id="ARBA00022989"/>
    </source>
</evidence>
<feature type="transmembrane region" description="Helical" evidence="6">
    <location>
        <begin position="231"/>
        <end position="248"/>
    </location>
</feature>
<comment type="subcellular location">
    <subcellularLocation>
        <location evidence="1">Cell membrane</location>
        <topology evidence="1">Multi-pass membrane protein</topology>
    </subcellularLocation>
</comment>
<sequence length="291" mass="31997">MSRQAIKMELLLGILLAAGVLLVYVSVLEIQISSESVLLVKAHQFSQLLFKAGLVGNQQWLFLIVSILIPLLVGSLVFTLTQVIPVAVAVATAVAPLPWGWLRARLQKRQQLFAGAWPDIVDSLLTAVRAGVSLPEAVVQLSHSGPEITRTYFQHFAMEYRSSGKFDVALTSLQSNFADKNSKRVFEVIRLGREVGGSEMGNILRDLSAMMRENLRISGEIQARQSWTVNAARLAVAAPWIVLLMISMRTDAASSYSTTNGMMILALGGIACTFAYWLMQKLGSFDRELDK</sequence>
<evidence type="ECO:0000256" key="1">
    <source>
        <dbReference type="ARBA" id="ARBA00004651"/>
    </source>
</evidence>
<accession>C0VZP7</accession>
<gene>
    <name evidence="8" type="ORF">HMPREF0044_0775</name>
</gene>
<protein>
    <submittedName>
        <fullName evidence="8">Bacterial type II secretion system domain protein F</fullName>
    </submittedName>
</protein>
<dbReference type="InterPro" id="IPR018076">
    <property type="entry name" value="T2SS_GspF_dom"/>
</dbReference>
<organism evidence="8 9">
    <name type="scientific">Gleimia coleocanis DSM 15436</name>
    <dbReference type="NCBI Taxonomy" id="525245"/>
    <lineage>
        <taxon>Bacteria</taxon>
        <taxon>Bacillati</taxon>
        <taxon>Actinomycetota</taxon>
        <taxon>Actinomycetes</taxon>
        <taxon>Actinomycetales</taxon>
        <taxon>Actinomycetaceae</taxon>
        <taxon>Gleimia</taxon>
    </lineage>
</organism>
<feature type="domain" description="Type II secretion system protein GspF" evidence="7">
    <location>
        <begin position="122"/>
        <end position="246"/>
    </location>
</feature>
<feature type="transmembrane region" description="Helical" evidence="6">
    <location>
        <begin position="12"/>
        <end position="40"/>
    </location>
</feature>
<feature type="transmembrane region" description="Helical" evidence="6">
    <location>
        <begin position="260"/>
        <end position="279"/>
    </location>
</feature>
<keyword evidence="2" id="KW-1003">Cell membrane</keyword>